<proteinExistence type="predicted"/>
<name>A0A2G1W6L6_9BACT</name>
<dbReference type="EMBL" id="NIZW01000011">
    <property type="protein sequence ID" value="PHQ34470.1"/>
    <property type="molecule type" value="Genomic_DNA"/>
</dbReference>
<accession>A0A2G1W6L6</accession>
<protein>
    <submittedName>
        <fullName evidence="1">Uncharacterized protein</fullName>
    </submittedName>
</protein>
<gene>
    <name evidence="1" type="ORF">CEE69_15845</name>
</gene>
<dbReference type="AlphaFoldDB" id="A0A2G1W6L6"/>
<evidence type="ECO:0000313" key="1">
    <source>
        <dbReference type="EMBL" id="PHQ34470.1"/>
    </source>
</evidence>
<evidence type="ECO:0000313" key="2">
    <source>
        <dbReference type="Proteomes" id="UP000225740"/>
    </source>
</evidence>
<comment type="caution">
    <text evidence="1">The sequence shown here is derived from an EMBL/GenBank/DDBJ whole genome shotgun (WGS) entry which is preliminary data.</text>
</comment>
<sequence>MTKNRWEGGEGGLSGGTASVKAAGRSELCPIDWESQLALRLTNRVATAGFSGRIFEGNRQNPKSESMVLCQYD</sequence>
<organism evidence="1 2">
    <name type="scientific">Rhodopirellula bahusiensis</name>
    <dbReference type="NCBI Taxonomy" id="2014065"/>
    <lineage>
        <taxon>Bacteria</taxon>
        <taxon>Pseudomonadati</taxon>
        <taxon>Planctomycetota</taxon>
        <taxon>Planctomycetia</taxon>
        <taxon>Pirellulales</taxon>
        <taxon>Pirellulaceae</taxon>
        <taxon>Rhodopirellula</taxon>
    </lineage>
</organism>
<dbReference type="Proteomes" id="UP000225740">
    <property type="component" value="Unassembled WGS sequence"/>
</dbReference>
<keyword evidence="2" id="KW-1185">Reference proteome</keyword>
<reference evidence="1 2" key="1">
    <citation type="submission" date="2017-06" db="EMBL/GenBank/DDBJ databases">
        <title>Description of Rhodopirellula bahusiensis sp. nov.</title>
        <authorList>
            <person name="Kizina J."/>
            <person name="Harder J."/>
        </authorList>
    </citation>
    <scope>NUCLEOTIDE SEQUENCE [LARGE SCALE GENOMIC DNA]</scope>
    <source>
        <strain evidence="1 2">SWK21</strain>
    </source>
</reference>